<feature type="compositionally biased region" description="Basic and acidic residues" evidence="1">
    <location>
        <begin position="197"/>
        <end position="209"/>
    </location>
</feature>
<accession>Q997C4</accession>
<organismHost>
    <name type="scientific">Tupaia belangeri</name>
    <name type="common">Common tree shrew</name>
    <name type="synonym">Tupaia glis belangeri</name>
    <dbReference type="NCBI Taxonomy" id="37347"/>
</organismHost>
<feature type="compositionally biased region" description="Pro residues" evidence="1">
    <location>
        <begin position="99"/>
        <end position="112"/>
    </location>
</feature>
<dbReference type="EMBL" id="AF281817">
    <property type="protein sequence ID" value="AAK57133.1"/>
    <property type="molecule type" value="Genomic_DNA"/>
</dbReference>
<feature type="region of interest" description="Disordered" evidence="1">
    <location>
        <begin position="189"/>
        <end position="216"/>
    </location>
</feature>
<gene>
    <name evidence="2" type="primary">T90</name>
</gene>
<evidence type="ECO:0000313" key="4">
    <source>
        <dbReference type="Proteomes" id="UP000137095"/>
    </source>
</evidence>
<dbReference type="RefSeq" id="NP_116439.1">
    <property type="nucleotide sequence ID" value="NC_002794.1"/>
</dbReference>
<reference evidence="2" key="2">
    <citation type="journal article" date="2001" name="Virus Res.">
        <title>Structural organization and analysis of the viral terminase gene locus of Tupaia herpesvirus.</title>
        <authorList>
            <person name="Bahr U."/>
            <person name="Tobiasch E."/>
            <person name="Darai G."/>
        </authorList>
    </citation>
    <scope>NUCLEOTIDE SEQUENCE</scope>
    <source>
        <strain evidence="2">1-5</strain>
    </source>
</reference>
<keyword evidence="4" id="KW-1185">Reference proteome</keyword>
<feature type="compositionally biased region" description="Polar residues" evidence="1">
    <location>
        <begin position="118"/>
        <end position="147"/>
    </location>
</feature>
<sequence>MFASPSSQVNGLYRLRISQLEACRHGVRGGWVAGAGGIETSCLPVRRSRMSENMAAAALAANRSISIGHFAASRSPPGAAASTRSSAPGGGDGASRAAPPRPASGAPAPPPSGVAINAVTSCRHSMASWSNNEPADSSCRSSDSPAGNKNEKLRTTLSAYAKISSALSYAIPARFNSCNRLFIPSETAATATSERGALGKDDRASRSDVDPFDGVS</sequence>
<evidence type="ECO:0000256" key="1">
    <source>
        <dbReference type="SAM" id="MobiDB-lite"/>
    </source>
</evidence>
<organism evidence="2">
    <name type="scientific">Tupaiid herpesvirus 1 (strain 1)</name>
    <name type="common">TuHV-1</name>
    <name type="synonym">Herpesvirus tupaia (strain 1)</name>
    <dbReference type="NCBI Taxonomy" id="10397"/>
    <lineage>
        <taxon>Viruses</taxon>
        <taxon>Duplodnaviria</taxon>
        <taxon>Heunggongvirae</taxon>
        <taxon>Peploviricota</taxon>
        <taxon>Herviviricetes</taxon>
        <taxon>Herpesvirales</taxon>
        <taxon>Orthoherpesviridae</taxon>
        <taxon>Betaherpesvirinae</taxon>
        <taxon>Quwivirus</taxon>
        <taxon>Quwivirus tupaiidbeta1</taxon>
    </lineage>
</organism>
<dbReference type="EMBL" id="AF228035">
    <property type="protein sequence ID" value="AAK00706.1"/>
    <property type="molecule type" value="Genomic_DNA"/>
</dbReference>
<feature type="compositionally biased region" description="Low complexity" evidence="1">
    <location>
        <begin position="72"/>
        <end position="87"/>
    </location>
</feature>
<dbReference type="Proteomes" id="UP000137095">
    <property type="component" value="Segment"/>
</dbReference>
<feature type="region of interest" description="Disordered" evidence="1">
    <location>
        <begin position="72"/>
        <end position="150"/>
    </location>
</feature>
<proteinExistence type="predicted"/>
<name>Q997C4_TUHV1</name>
<evidence type="ECO:0000313" key="2">
    <source>
        <dbReference type="EMBL" id="AAK00706.1"/>
    </source>
</evidence>
<dbReference type="KEGG" id="vg:921231"/>
<protein>
    <submittedName>
        <fullName evidence="2 3">T90</fullName>
    </submittedName>
</protein>
<reference evidence="3 4" key="1">
    <citation type="journal article" date="2001" name="J. Virol.">
        <title>Analysis and characterization of the complete genome of tupaia (tree shrew) herpesvirus.</title>
        <authorList>
            <person name="Bahr U."/>
            <person name="Darai G."/>
        </authorList>
    </citation>
    <scope>NUCLEOTIDE SEQUENCE [LARGE SCALE GENOMIC DNA]</scope>
    <source>
        <strain evidence="3">2</strain>
    </source>
</reference>
<evidence type="ECO:0000313" key="3">
    <source>
        <dbReference type="EMBL" id="AAK57133.1"/>
    </source>
</evidence>